<name>A0AAD3HKC1_9CHLO</name>
<evidence type="ECO:0000256" key="2">
    <source>
        <dbReference type="ARBA" id="ARBA00022679"/>
    </source>
</evidence>
<dbReference type="PANTHER" id="PTHR43542:SF1">
    <property type="entry name" value="METHYLTRANSFERASE"/>
    <property type="match status" value="1"/>
</dbReference>
<keyword evidence="2" id="KW-0808">Transferase</keyword>
<dbReference type="InterPro" id="IPR029063">
    <property type="entry name" value="SAM-dependent_MTases_sf"/>
</dbReference>
<feature type="compositionally biased region" description="Acidic residues" evidence="3">
    <location>
        <begin position="101"/>
        <end position="116"/>
    </location>
</feature>
<dbReference type="Proteomes" id="UP001054857">
    <property type="component" value="Unassembled WGS sequence"/>
</dbReference>
<keyword evidence="5" id="KW-1185">Reference proteome</keyword>
<dbReference type="AlphaFoldDB" id="A0AAD3HKC1"/>
<reference evidence="4 5" key="1">
    <citation type="journal article" date="2021" name="Sci. Rep.">
        <title>Genome sequencing of the multicellular alga Astrephomene provides insights into convergent evolution of germ-soma differentiation.</title>
        <authorList>
            <person name="Yamashita S."/>
            <person name="Yamamoto K."/>
            <person name="Matsuzaki R."/>
            <person name="Suzuki S."/>
            <person name="Yamaguchi H."/>
            <person name="Hirooka S."/>
            <person name="Minakuchi Y."/>
            <person name="Miyagishima S."/>
            <person name="Kawachi M."/>
            <person name="Toyoda A."/>
            <person name="Nozaki H."/>
        </authorList>
    </citation>
    <scope>NUCLEOTIDE SEQUENCE [LARGE SCALE GENOMIC DNA]</scope>
    <source>
        <strain evidence="4 5">NIES-4017</strain>
    </source>
</reference>
<dbReference type="SUPFAM" id="SSF53335">
    <property type="entry name" value="S-adenosyl-L-methionine-dependent methyltransferases"/>
    <property type="match status" value="1"/>
</dbReference>
<feature type="compositionally biased region" description="Low complexity" evidence="3">
    <location>
        <begin position="254"/>
        <end position="286"/>
    </location>
</feature>
<dbReference type="InterPro" id="IPR004398">
    <property type="entry name" value="RNA_MeTrfase_RsmD"/>
</dbReference>
<gene>
    <name evidence="4" type="ORF">Agub_g5132</name>
</gene>
<feature type="compositionally biased region" description="Gly residues" evidence="3">
    <location>
        <begin position="299"/>
        <end position="310"/>
    </location>
</feature>
<comment type="caution">
    <text evidence="4">The sequence shown here is derived from an EMBL/GenBank/DDBJ whole genome shotgun (WGS) entry which is preliminary data.</text>
</comment>
<dbReference type="EMBL" id="BMAR01000006">
    <property type="protein sequence ID" value="GFR43987.1"/>
    <property type="molecule type" value="Genomic_DNA"/>
</dbReference>
<dbReference type="Gene3D" id="3.40.50.150">
    <property type="entry name" value="Vaccinia Virus protein VP39"/>
    <property type="match status" value="1"/>
</dbReference>
<accession>A0AAD3HKC1</accession>
<feature type="region of interest" description="Disordered" evidence="3">
    <location>
        <begin position="1"/>
        <end position="63"/>
    </location>
</feature>
<evidence type="ECO:0000313" key="4">
    <source>
        <dbReference type="EMBL" id="GFR43987.1"/>
    </source>
</evidence>
<proteinExistence type="predicted"/>
<protein>
    <submittedName>
        <fullName evidence="4">Uncharacterized protein</fullName>
    </submittedName>
</protein>
<dbReference type="PANTHER" id="PTHR43542">
    <property type="entry name" value="METHYLTRANSFERASE"/>
    <property type="match status" value="1"/>
</dbReference>
<dbReference type="GO" id="GO:0008168">
    <property type="term" value="F:methyltransferase activity"/>
    <property type="evidence" value="ECO:0007669"/>
    <property type="project" value="UniProtKB-KW"/>
</dbReference>
<dbReference type="Pfam" id="PF03602">
    <property type="entry name" value="Cons_hypoth95"/>
    <property type="match status" value="1"/>
</dbReference>
<feature type="region of interest" description="Disordered" evidence="3">
    <location>
        <begin position="84"/>
        <end position="310"/>
    </location>
</feature>
<feature type="compositionally biased region" description="Acidic residues" evidence="3">
    <location>
        <begin position="197"/>
        <end position="206"/>
    </location>
</feature>
<feature type="compositionally biased region" description="Acidic residues" evidence="3">
    <location>
        <begin position="123"/>
        <end position="153"/>
    </location>
</feature>
<sequence>MPTHGSPVRRKRDWVDPELLDEGEGEAEEVSQEALLMQEELEGQQGAGQEGQQQQRRQGRRERGVQQYLELNLEADGTTEVVEFDEQGRVKARRQPGMPVLEDDIEAEDDEEDDDPLAFLADLEGDDDEDDDEEDEEPSEDADEVEEEEEEGDSSGRRSAAAGPSGRGASSSPFPSSSASQKRSLVGRNAGSRRGAEEEEEEEDGGEGLVLMPGVNPLLDEEIEWGLDELGPTGQQRPSLLRELGVIKGRPSDKQQQQQKRSQAASSSSSSQQQQQAGKQQQQKQAPADGVTDEDEEQGGGGAAGQVGVAWGGSGGASGIDMEQQEALLSRLFKPHKVKELMAHQLAAEAELAALKRRTSGRAGQEARLHTRMRLIGGSAAGKQLVSSAGANTRPMMEKVRHALFNMIQAQAGSGAGLPTTARWLDCFAGTGSVGLEALSRGVRECHFIEMDPWVCRKVLSRNISTCGFTRRSVVHTMKAEDFLRRAIELPKFAGGGDEEGLTRKLTSLKTRLHQLREQVMRDRQPRLGGTRLCWIRCVPALHPCTSSSFLLLLLPPPPPPPPPPPLPNPQAAPSTSCPCVRHTCWCPTRSSWTCCTARRCCTSAPSCSWSTPSSWRTRCRRPLGRS</sequence>
<keyword evidence="1" id="KW-0489">Methyltransferase</keyword>
<feature type="compositionally biased region" description="Acidic residues" evidence="3">
    <location>
        <begin position="16"/>
        <end position="31"/>
    </location>
</feature>
<dbReference type="GO" id="GO:0031167">
    <property type="term" value="P:rRNA methylation"/>
    <property type="evidence" value="ECO:0007669"/>
    <property type="project" value="InterPro"/>
</dbReference>
<feature type="compositionally biased region" description="Low complexity" evidence="3">
    <location>
        <begin position="157"/>
        <end position="180"/>
    </location>
</feature>
<evidence type="ECO:0000313" key="5">
    <source>
        <dbReference type="Proteomes" id="UP001054857"/>
    </source>
</evidence>
<organism evidence="4 5">
    <name type="scientific">Astrephomene gubernaculifera</name>
    <dbReference type="NCBI Taxonomy" id="47775"/>
    <lineage>
        <taxon>Eukaryota</taxon>
        <taxon>Viridiplantae</taxon>
        <taxon>Chlorophyta</taxon>
        <taxon>core chlorophytes</taxon>
        <taxon>Chlorophyceae</taxon>
        <taxon>CS clade</taxon>
        <taxon>Chlamydomonadales</taxon>
        <taxon>Astrephomenaceae</taxon>
        <taxon>Astrephomene</taxon>
    </lineage>
</organism>
<evidence type="ECO:0000256" key="3">
    <source>
        <dbReference type="SAM" id="MobiDB-lite"/>
    </source>
</evidence>
<evidence type="ECO:0000256" key="1">
    <source>
        <dbReference type="ARBA" id="ARBA00022603"/>
    </source>
</evidence>